<evidence type="ECO:0000256" key="14">
    <source>
        <dbReference type="SAM" id="Phobius"/>
    </source>
</evidence>
<evidence type="ECO:0000256" key="2">
    <source>
        <dbReference type="ARBA" id="ARBA00004651"/>
    </source>
</evidence>
<dbReference type="Pfam" id="PF00512">
    <property type="entry name" value="HisKA"/>
    <property type="match status" value="1"/>
</dbReference>
<evidence type="ECO:0000256" key="8">
    <source>
        <dbReference type="ARBA" id="ARBA00022741"/>
    </source>
</evidence>
<reference evidence="17 18" key="1">
    <citation type="submission" date="2016-11" db="EMBL/GenBank/DDBJ databases">
        <authorList>
            <person name="Jaros S."/>
            <person name="Januszkiewicz K."/>
            <person name="Wedrychowicz H."/>
        </authorList>
    </citation>
    <scope>NUCLEOTIDE SEQUENCE [LARGE SCALE GENOMIC DNA]</scope>
    <source>
        <strain evidence="17 18">DSM 15970</strain>
    </source>
</reference>
<evidence type="ECO:0000256" key="1">
    <source>
        <dbReference type="ARBA" id="ARBA00000085"/>
    </source>
</evidence>
<dbReference type="CDD" id="cd00075">
    <property type="entry name" value="HATPase"/>
    <property type="match status" value="1"/>
</dbReference>
<dbReference type="GO" id="GO:0005524">
    <property type="term" value="F:ATP binding"/>
    <property type="evidence" value="ECO:0007669"/>
    <property type="project" value="UniProtKB-KW"/>
</dbReference>
<dbReference type="InterPro" id="IPR036890">
    <property type="entry name" value="HATPase_C_sf"/>
</dbReference>
<dbReference type="PANTHER" id="PTHR45528:SF1">
    <property type="entry name" value="SENSOR HISTIDINE KINASE CPXA"/>
    <property type="match status" value="1"/>
</dbReference>
<dbReference type="OrthoDB" id="9762826at2"/>
<evidence type="ECO:0000256" key="10">
    <source>
        <dbReference type="ARBA" id="ARBA00022840"/>
    </source>
</evidence>
<dbReference type="Proteomes" id="UP000184342">
    <property type="component" value="Unassembled WGS sequence"/>
</dbReference>
<accession>A0A1M6G4Z5</accession>
<dbReference type="GO" id="GO:0000155">
    <property type="term" value="F:phosphorelay sensor kinase activity"/>
    <property type="evidence" value="ECO:0007669"/>
    <property type="project" value="InterPro"/>
</dbReference>
<dbReference type="SMART" id="SM00387">
    <property type="entry name" value="HATPase_c"/>
    <property type="match status" value="1"/>
</dbReference>
<dbReference type="AlphaFoldDB" id="A0A1M6G4Z5"/>
<dbReference type="EC" id="2.7.13.3" evidence="3"/>
<dbReference type="Pfam" id="PF00672">
    <property type="entry name" value="HAMP"/>
    <property type="match status" value="1"/>
</dbReference>
<evidence type="ECO:0000256" key="13">
    <source>
        <dbReference type="ARBA" id="ARBA00023136"/>
    </source>
</evidence>
<evidence type="ECO:0000256" key="7">
    <source>
        <dbReference type="ARBA" id="ARBA00022692"/>
    </source>
</evidence>
<evidence type="ECO:0000256" key="12">
    <source>
        <dbReference type="ARBA" id="ARBA00023012"/>
    </source>
</evidence>
<gene>
    <name evidence="17" type="ORF">SAMN02745691_01252</name>
</gene>
<dbReference type="Gene3D" id="6.10.340.10">
    <property type="match status" value="1"/>
</dbReference>
<comment type="subcellular location">
    <subcellularLocation>
        <location evidence="2">Cell membrane</location>
        <topology evidence="2">Multi-pass membrane protein</topology>
    </subcellularLocation>
</comment>
<dbReference type="PROSITE" id="PS50109">
    <property type="entry name" value="HIS_KIN"/>
    <property type="match status" value="1"/>
</dbReference>
<keyword evidence="18" id="KW-1185">Reference proteome</keyword>
<keyword evidence="8" id="KW-0547">Nucleotide-binding</keyword>
<dbReference type="GO" id="GO:0005886">
    <property type="term" value="C:plasma membrane"/>
    <property type="evidence" value="ECO:0007669"/>
    <property type="project" value="UniProtKB-SubCell"/>
</dbReference>
<keyword evidence="7 14" id="KW-0812">Transmembrane</keyword>
<dbReference type="CDD" id="cd00082">
    <property type="entry name" value="HisKA"/>
    <property type="match status" value="1"/>
</dbReference>
<keyword evidence="12" id="KW-0902">Two-component regulatory system</keyword>
<keyword evidence="13 14" id="KW-0472">Membrane</keyword>
<keyword evidence="9 17" id="KW-0418">Kinase</keyword>
<dbReference type="RefSeq" id="WP_073993502.1">
    <property type="nucleotide sequence ID" value="NZ_FQYT01000011.1"/>
</dbReference>
<evidence type="ECO:0000259" key="15">
    <source>
        <dbReference type="PROSITE" id="PS50109"/>
    </source>
</evidence>
<evidence type="ECO:0000313" key="18">
    <source>
        <dbReference type="Proteomes" id="UP000184342"/>
    </source>
</evidence>
<feature type="domain" description="Histidine kinase" evidence="15">
    <location>
        <begin position="271"/>
        <end position="485"/>
    </location>
</feature>
<organism evidence="17 18">
    <name type="scientific">Parasporobacterium paucivorans DSM 15970</name>
    <dbReference type="NCBI Taxonomy" id="1122934"/>
    <lineage>
        <taxon>Bacteria</taxon>
        <taxon>Bacillati</taxon>
        <taxon>Bacillota</taxon>
        <taxon>Clostridia</taxon>
        <taxon>Lachnospirales</taxon>
        <taxon>Lachnospiraceae</taxon>
        <taxon>Parasporobacterium</taxon>
    </lineage>
</organism>
<keyword evidence="6" id="KW-0808">Transferase</keyword>
<evidence type="ECO:0000256" key="3">
    <source>
        <dbReference type="ARBA" id="ARBA00012438"/>
    </source>
</evidence>
<dbReference type="SMART" id="SM00304">
    <property type="entry name" value="HAMP"/>
    <property type="match status" value="1"/>
</dbReference>
<dbReference type="InterPro" id="IPR003660">
    <property type="entry name" value="HAMP_dom"/>
</dbReference>
<protein>
    <recommendedName>
        <fullName evidence="3">histidine kinase</fullName>
        <ecNumber evidence="3">2.7.13.3</ecNumber>
    </recommendedName>
</protein>
<dbReference type="SUPFAM" id="SSF55874">
    <property type="entry name" value="ATPase domain of HSP90 chaperone/DNA topoisomerase II/histidine kinase"/>
    <property type="match status" value="1"/>
</dbReference>
<dbReference type="InterPro" id="IPR003661">
    <property type="entry name" value="HisK_dim/P_dom"/>
</dbReference>
<dbReference type="Gene3D" id="1.10.287.130">
    <property type="match status" value="1"/>
</dbReference>
<dbReference type="FunFam" id="3.30.565.10:FF:000006">
    <property type="entry name" value="Sensor histidine kinase WalK"/>
    <property type="match status" value="1"/>
</dbReference>
<dbReference type="InterPro" id="IPR036097">
    <property type="entry name" value="HisK_dim/P_sf"/>
</dbReference>
<evidence type="ECO:0000313" key="17">
    <source>
        <dbReference type="EMBL" id="SHJ04857.1"/>
    </source>
</evidence>
<dbReference type="InterPro" id="IPR004358">
    <property type="entry name" value="Sig_transdc_His_kin-like_C"/>
</dbReference>
<dbReference type="InterPro" id="IPR050398">
    <property type="entry name" value="HssS/ArlS-like"/>
</dbReference>
<sequence>MKHRKISIKWKIFAYLLSFTTLLLVLLWLFQTVYLDVFYRTIKTRELNSAMDNVVSVIDEDDLGGAVQTISRTYDMCILVADSLGYMQYSNEATFDCVIHKLTPQQIRVLILDAAGHDGTMTVNVSDTSKLISNRVGDRFEGIANMPEKTEADSVILVKNVIAKDGTAYTILVNAVITPVGATTHTLRIQLIYISVILVLLSLVIALLISRRVSKSIIKVNSSAKELGAGNFDVKFNANDYKEIAELSETLNKTAQELSKTEALQRELIANVSHDLRTPLTMITAYSEMMKDLPGENNPENLQVVIDEAKRLGGLVNDLLDLSKIQAGVSRPYMTRFDLTESIKSVIERYARLIQQDGYKIEFQYEDNVSVEADEQKLYQVIYNLINNAINYTGDDKKVLVRQVVRDGRVRIEVSDTGIGIPEEELDNVWERYYKIDKSHKRSVMGTGLGLSIVKNILQMHKAGYGVDSVINEGSTFWFELEIISDKN</sequence>
<dbReference type="PANTHER" id="PTHR45528">
    <property type="entry name" value="SENSOR HISTIDINE KINASE CPXA"/>
    <property type="match status" value="1"/>
</dbReference>
<evidence type="ECO:0000256" key="6">
    <source>
        <dbReference type="ARBA" id="ARBA00022679"/>
    </source>
</evidence>
<keyword evidence="10" id="KW-0067">ATP-binding</keyword>
<evidence type="ECO:0000259" key="16">
    <source>
        <dbReference type="PROSITE" id="PS50885"/>
    </source>
</evidence>
<keyword evidence="5" id="KW-0597">Phosphoprotein</keyword>
<dbReference type="EMBL" id="FQYT01000011">
    <property type="protein sequence ID" value="SHJ04857.1"/>
    <property type="molecule type" value="Genomic_DNA"/>
</dbReference>
<dbReference type="SMART" id="SM00388">
    <property type="entry name" value="HisKA"/>
    <property type="match status" value="1"/>
</dbReference>
<dbReference type="PRINTS" id="PR00344">
    <property type="entry name" value="BCTRLSENSOR"/>
</dbReference>
<evidence type="ECO:0000256" key="5">
    <source>
        <dbReference type="ARBA" id="ARBA00022553"/>
    </source>
</evidence>
<evidence type="ECO:0000256" key="9">
    <source>
        <dbReference type="ARBA" id="ARBA00022777"/>
    </source>
</evidence>
<dbReference type="Pfam" id="PF02518">
    <property type="entry name" value="HATPase_c"/>
    <property type="match status" value="1"/>
</dbReference>
<dbReference type="PROSITE" id="PS50885">
    <property type="entry name" value="HAMP"/>
    <property type="match status" value="1"/>
</dbReference>
<evidence type="ECO:0000256" key="11">
    <source>
        <dbReference type="ARBA" id="ARBA00022989"/>
    </source>
</evidence>
<feature type="transmembrane region" description="Helical" evidence="14">
    <location>
        <begin position="191"/>
        <end position="209"/>
    </location>
</feature>
<dbReference type="STRING" id="1122934.SAMN02745691_01252"/>
<evidence type="ECO:0000256" key="4">
    <source>
        <dbReference type="ARBA" id="ARBA00022475"/>
    </source>
</evidence>
<dbReference type="Gene3D" id="3.30.565.10">
    <property type="entry name" value="Histidine kinase-like ATPase, C-terminal domain"/>
    <property type="match status" value="1"/>
</dbReference>
<keyword evidence="4" id="KW-1003">Cell membrane</keyword>
<feature type="domain" description="HAMP" evidence="16">
    <location>
        <begin position="211"/>
        <end position="263"/>
    </location>
</feature>
<name>A0A1M6G4Z5_9FIRM</name>
<proteinExistence type="predicted"/>
<comment type="catalytic activity">
    <reaction evidence="1">
        <text>ATP + protein L-histidine = ADP + protein N-phospho-L-histidine.</text>
        <dbReference type="EC" id="2.7.13.3"/>
    </reaction>
</comment>
<dbReference type="CDD" id="cd06225">
    <property type="entry name" value="HAMP"/>
    <property type="match status" value="1"/>
</dbReference>
<dbReference type="SUPFAM" id="SSF47384">
    <property type="entry name" value="Homodimeric domain of signal transducing histidine kinase"/>
    <property type="match status" value="1"/>
</dbReference>
<keyword evidence="11 14" id="KW-1133">Transmembrane helix</keyword>
<dbReference type="FunFam" id="1.10.287.130:FF:000001">
    <property type="entry name" value="Two-component sensor histidine kinase"/>
    <property type="match status" value="1"/>
</dbReference>
<dbReference type="InterPro" id="IPR003594">
    <property type="entry name" value="HATPase_dom"/>
</dbReference>
<dbReference type="InterPro" id="IPR005467">
    <property type="entry name" value="His_kinase_dom"/>
</dbReference>